<keyword evidence="3" id="KW-1185">Reference proteome</keyword>
<evidence type="ECO:0000313" key="2">
    <source>
        <dbReference type="EMBL" id="GGJ78936.1"/>
    </source>
</evidence>
<proteinExistence type="predicted"/>
<keyword evidence="1" id="KW-0732">Signal</keyword>
<dbReference type="PANTHER" id="PTHR43649:SF12">
    <property type="entry name" value="DIACETYLCHITOBIOSE BINDING PROTEIN DASA"/>
    <property type="match status" value="1"/>
</dbReference>
<dbReference type="Gene3D" id="3.40.190.10">
    <property type="entry name" value="Periplasmic binding protein-like II"/>
    <property type="match status" value="1"/>
</dbReference>
<reference evidence="2" key="1">
    <citation type="journal article" date="2014" name="Int. J. Syst. Evol. Microbiol.">
        <title>Complete genome sequence of Corynebacterium casei LMG S-19264T (=DSM 44701T), isolated from a smear-ripened cheese.</title>
        <authorList>
            <consortium name="US DOE Joint Genome Institute (JGI-PGF)"/>
            <person name="Walter F."/>
            <person name="Albersmeier A."/>
            <person name="Kalinowski J."/>
            <person name="Ruckert C."/>
        </authorList>
    </citation>
    <scope>NUCLEOTIDE SEQUENCE</scope>
    <source>
        <strain evidence="2">JCM 14371</strain>
    </source>
</reference>
<dbReference type="SUPFAM" id="SSF53850">
    <property type="entry name" value="Periplasmic binding protein-like II"/>
    <property type="match status" value="1"/>
</dbReference>
<reference evidence="2" key="2">
    <citation type="submission" date="2020-09" db="EMBL/GenBank/DDBJ databases">
        <authorList>
            <person name="Sun Q."/>
            <person name="Ohkuma M."/>
        </authorList>
    </citation>
    <scope>NUCLEOTIDE SEQUENCE</scope>
    <source>
        <strain evidence="2">JCM 14371</strain>
    </source>
</reference>
<feature type="signal peptide" evidence="1">
    <location>
        <begin position="1"/>
        <end position="20"/>
    </location>
</feature>
<name>A0A917PI51_9DEIO</name>
<dbReference type="Proteomes" id="UP000635726">
    <property type="component" value="Unassembled WGS sequence"/>
</dbReference>
<gene>
    <name evidence="2" type="ORF">GCM10008939_23480</name>
</gene>
<evidence type="ECO:0000313" key="3">
    <source>
        <dbReference type="Proteomes" id="UP000635726"/>
    </source>
</evidence>
<dbReference type="AlphaFoldDB" id="A0A917PI51"/>
<dbReference type="RefSeq" id="WP_188963473.1">
    <property type="nucleotide sequence ID" value="NZ_BMOE01000007.1"/>
</dbReference>
<evidence type="ECO:0000256" key="1">
    <source>
        <dbReference type="SAM" id="SignalP"/>
    </source>
</evidence>
<dbReference type="PANTHER" id="PTHR43649">
    <property type="entry name" value="ARABINOSE-BINDING PROTEIN-RELATED"/>
    <property type="match status" value="1"/>
</dbReference>
<feature type="chain" id="PRO_5038070677" evidence="1">
    <location>
        <begin position="21"/>
        <end position="410"/>
    </location>
</feature>
<comment type="caution">
    <text evidence="2">The sequence shown here is derived from an EMBL/GenBank/DDBJ whole genome shotgun (WGS) entry which is preliminary data.</text>
</comment>
<dbReference type="CDD" id="cd13585">
    <property type="entry name" value="PBP2_TMBP_like"/>
    <property type="match status" value="1"/>
</dbReference>
<accession>A0A917PI51</accession>
<dbReference type="EMBL" id="BMOE01000007">
    <property type="protein sequence ID" value="GGJ78936.1"/>
    <property type="molecule type" value="Genomic_DNA"/>
</dbReference>
<dbReference type="Pfam" id="PF01547">
    <property type="entry name" value="SBP_bac_1"/>
    <property type="match status" value="1"/>
</dbReference>
<dbReference type="InterPro" id="IPR006059">
    <property type="entry name" value="SBP"/>
</dbReference>
<sequence>MKLPGTFVCLTALLAGMAGAQQVNLRFSTWAGGDGLALLQQLSKEYSAQNPGVQVTVEVTPFADYGRKLAIQVASGDAPDVGWLAERDVPTFLGSKAVLDLSAELSRDKAFNLADFPLSTLSLWKRGSAVYGVPFSNSPLVLFYNKDLFQAAGVKDPLLQYSQATWDYAHFQQASKAIKDKTGAFGARVMRLDPKAWAGGLLAVAWSQGGGVYDKAMKCQLDAPGTVSAFQLASNMMFKDASMPRPGDQTAFESGRIGMYFDNLSYSAQLKDAKFRWGVSPLPKGTAGRVTQLGQAGYVVFSKSRNQAEAVKFLKFLASAQTMARTARFFPPPRLSILKSAAYLSSNPAIPASTLKTAVVAQLPSARVLVTGTDWLRANDAITSGLDRVFQANANIPAVLDDLCKQIDGF</sequence>
<protein>
    <submittedName>
        <fullName evidence="2">Sugar ABC transporter substrate-binding protein</fullName>
    </submittedName>
</protein>
<organism evidence="2 3">
    <name type="scientific">Deinococcus aquiradiocola</name>
    <dbReference type="NCBI Taxonomy" id="393059"/>
    <lineage>
        <taxon>Bacteria</taxon>
        <taxon>Thermotogati</taxon>
        <taxon>Deinococcota</taxon>
        <taxon>Deinococci</taxon>
        <taxon>Deinococcales</taxon>
        <taxon>Deinococcaceae</taxon>
        <taxon>Deinococcus</taxon>
    </lineage>
</organism>
<dbReference type="InterPro" id="IPR050490">
    <property type="entry name" value="Bact_solute-bd_prot1"/>
</dbReference>